<feature type="compositionally biased region" description="Polar residues" evidence="1">
    <location>
        <begin position="310"/>
        <end position="324"/>
    </location>
</feature>
<feature type="region of interest" description="Disordered" evidence="1">
    <location>
        <begin position="532"/>
        <end position="648"/>
    </location>
</feature>
<sequence>MVSAQSSSEGNDEYHSLSAPPSQEPAGDDETGSVMEPPIHPLPTMQGAFEESIKESAEDYDTELPFMSSDAQVRRQYLLEAHQYDDSWTSRWKQRATARYHPLLKLMAQIVFGMHLLQQGQAKSNGEVVKILQTHVSEVDTFLERTSEDFGLAIDDIKGRIGHLKLPLEHVDVFNSMLEDKTFRTQLLEGNAKIEKIIERTAKAMGAALTDLDHGLQATKELGTYLRESEGRWPVRDKSVADVHSAMQGNEQGWLQCLAELKAKGQTLGAYLIRLATLIGDMSRLAAAASRRSMPSRWDGSPSRHRDVSPSRSTRSLPATSSALRSKFATSKAPPMPAINKPLPREPLSKTHPVPMAQRFEQPRQSPAPSSRRVSSMPQEASLPRPKTAGGSSKSAGKPRDARQTDGSTGDLADFLMHSSPLRSNPHGQMPSPLRSQPPIPSPLRSNPPDQSFSRASVVGQPKPVQTAEARSAMARSKNHSAAVIQVGRRDSRATTRSSTQGMDGILHTDARKDSVTSPGLGRRMSTRLKNLRLNEEDEAQSDTTVPTTATVPTDSAYSSGTETISITPHLAAPKTSTARPTSRLGLFPRVADPPAAAPPPEPSITLRKAPTATASIAEGQTRSLASSKPSKMSGFSLRNLFSRRDGS</sequence>
<gene>
    <name evidence="2" type="ORF">LTR62_008119</name>
</gene>
<protein>
    <submittedName>
        <fullName evidence="2">Uncharacterized protein</fullName>
    </submittedName>
</protein>
<feature type="region of interest" description="Disordered" evidence="1">
    <location>
        <begin position="1"/>
        <end position="44"/>
    </location>
</feature>
<evidence type="ECO:0000313" key="2">
    <source>
        <dbReference type="EMBL" id="KAK5108628.1"/>
    </source>
</evidence>
<evidence type="ECO:0000313" key="3">
    <source>
        <dbReference type="Proteomes" id="UP001310890"/>
    </source>
</evidence>
<dbReference type="Proteomes" id="UP001310890">
    <property type="component" value="Unassembled WGS sequence"/>
</dbReference>
<evidence type="ECO:0000256" key="1">
    <source>
        <dbReference type="SAM" id="MobiDB-lite"/>
    </source>
</evidence>
<name>A0AAN7YNH9_9PEZI</name>
<dbReference type="EMBL" id="JAVRRL010000081">
    <property type="protein sequence ID" value="KAK5108628.1"/>
    <property type="molecule type" value="Genomic_DNA"/>
</dbReference>
<organism evidence="2 3">
    <name type="scientific">Meristemomyces frigidus</name>
    <dbReference type="NCBI Taxonomy" id="1508187"/>
    <lineage>
        <taxon>Eukaryota</taxon>
        <taxon>Fungi</taxon>
        <taxon>Dikarya</taxon>
        <taxon>Ascomycota</taxon>
        <taxon>Pezizomycotina</taxon>
        <taxon>Dothideomycetes</taxon>
        <taxon>Dothideomycetidae</taxon>
        <taxon>Mycosphaerellales</taxon>
        <taxon>Teratosphaeriaceae</taxon>
        <taxon>Meristemomyces</taxon>
    </lineage>
</organism>
<feature type="compositionally biased region" description="Polar residues" evidence="1">
    <location>
        <begin position="363"/>
        <end position="379"/>
    </location>
</feature>
<feature type="compositionally biased region" description="Low complexity" evidence="1">
    <location>
        <begin position="542"/>
        <end position="557"/>
    </location>
</feature>
<feature type="compositionally biased region" description="Polar residues" evidence="1">
    <location>
        <begin position="613"/>
        <end position="631"/>
    </location>
</feature>
<feature type="compositionally biased region" description="Polar residues" evidence="1">
    <location>
        <begin position="558"/>
        <end position="567"/>
    </location>
</feature>
<proteinExistence type="predicted"/>
<comment type="caution">
    <text evidence="2">The sequence shown here is derived from an EMBL/GenBank/DDBJ whole genome shotgun (WGS) entry which is preliminary data.</text>
</comment>
<accession>A0AAN7YNH9</accession>
<dbReference type="AlphaFoldDB" id="A0AAN7YNH9"/>
<reference evidence="2" key="1">
    <citation type="submission" date="2023-08" db="EMBL/GenBank/DDBJ databases">
        <title>Black Yeasts Isolated from many extreme environments.</title>
        <authorList>
            <person name="Coleine C."/>
            <person name="Stajich J.E."/>
            <person name="Selbmann L."/>
        </authorList>
    </citation>
    <scope>NUCLEOTIDE SEQUENCE</scope>
    <source>
        <strain evidence="2">CCFEE 5401</strain>
    </source>
</reference>
<feature type="region of interest" description="Disordered" evidence="1">
    <location>
        <begin position="292"/>
        <end position="502"/>
    </location>
</feature>